<dbReference type="AlphaFoldDB" id="A0A8I1ECE9"/>
<reference evidence="1" key="1">
    <citation type="submission" date="2020-12" db="EMBL/GenBank/DDBJ databases">
        <title>Enhanced detection system for hospital associated transmission using whole genome sequencing surveillance.</title>
        <authorList>
            <person name="Harrison L.H."/>
            <person name="Van Tyne D."/>
            <person name="Marsh J.W."/>
            <person name="Griffith M.P."/>
            <person name="Snyder D.J."/>
            <person name="Cooper V.S."/>
            <person name="Mustapha M."/>
        </authorList>
    </citation>
    <scope>NUCLEOTIDE SEQUENCE</scope>
    <source>
        <strain evidence="1">PSB00042</strain>
    </source>
</reference>
<comment type="caution">
    <text evidence="1">The sequence shown here is derived from an EMBL/GenBank/DDBJ whole genome shotgun (WGS) entry which is preliminary data.</text>
</comment>
<evidence type="ECO:0000313" key="2">
    <source>
        <dbReference type="Proteomes" id="UP000637061"/>
    </source>
</evidence>
<dbReference type="Proteomes" id="UP000637061">
    <property type="component" value="Unassembled WGS sequence"/>
</dbReference>
<dbReference type="RefSeq" id="WP_198746332.1">
    <property type="nucleotide sequence ID" value="NZ_JAEHTE010000001.1"/>
</dbReference>
<accession>A0A8I1ECE9</accession>
<dbReference type="EMBL" id="JAEHTE010000001">
    <property type="protein sequence ID" value="MBI6882724.1"/>
    <property type="molecule type" value="Genomic_DNA"/>
</dbReference>
<gene>
    <name evidence="1" type="ORF">JEU22_02265</name>
</gene>
<evidence type="ECO:0000313" key="1">
    <source>
        <dbReference type="EMBL" id="MBI6882724.1"/>
    </source>
</evidence>
<organism evidence="1 2">
    <name type="scientific">Pseudomonas putida</name>
    <name type="common">Arthrobacter siderocapsulatus</name>
    <dbReference type="NCBI Taxonomy" id="303"/>
    <lineage>
        <taxon>Bacteria</taxon>
        <taxon>Pseudomonadati</taxon>
        <taxon>Pseudomonadota</taxon>
        <taxon>Gammaproteobacteria</taxon>
        <taxon>Pseudomonadales</taxon>
        <taxon>Pseudomonadaceae</taxon>
        <taxon>Pseudomonas</taxon>
    </lineage>
</organism>
<sequence length="68" mass="7933">MKQFRLRLVKRRMKIAYQAYLKLIADVANGLAIDEEGTQRESLKARCNLLLDRWALLEPGRHLPTRIA</sequence>
<name>A0A8I1ECE9_PSEPU</name>
<proteinExistence type="predicted"/>
<protein>
    <submittedName>
        <fullName evidence="1">Uncharacterized protein</fullName>
    </submittedName>
</protein>